<feature type="domain" description="RRM" evidence="2">
    <location>
        <begin position="482"/>
        <end position="559"/>
    </location>
</feature>
<dbReference type="Gene3D" id="3.30.70.330">
    <property type="match status" value="5"/>
</dbReference>
<dbReference type="InterPro" id="IPR034464">
    <property type="entry name" value="PAR10_RRM1_2"/>
</dbReference>
<dbReference type="Proteomes" id="UP001634394">
    <property type="component" value="Unassembled WGS sequence"/>
</dbReference>
<dbReference type="PANTHER" id="PTHR15225:SF8">
    <property type="entry name" value="RNA-BINDING PROTEIN 43"/>
    <property type="match status" value="1"/>
</dbReference>
<dbReference type="InterPro" id="IPR057044">
    <property type="entry name" value="PARP14_KH_1"/>
</dbReference>
<dbReference type="AlphaFoldDB" id="A0ABD3VT38"/>
<dbReference type="PANTHER" id="PTHR15225">
    <property type="entry name" value="INTERFERON-INDUCED PROTEIN 35/NMI N-MYC/STAT INTERACTING PROTEIN"/>
    <property type="match status" value="1"/>
</dbReference>
<evidence type="ECO:0000313" key="4">
    <source>
        <dbReference type="Proteomes" id="UP001634394"/>
    </source>
</evidence>
<dbReference type="InterPro" id="IPR012677">
    <property type="entry name" value="Nucleotide-bd_a/b_plait_sf"/>
</dbReference>
<dbReference type="Pfam" id="PF23084">
    <property type="entry name" value="KH_PARP14_1"/>
    <property type="match status" value="1"/>
</dbReference>
<protein>
    <recommendedName>
        <fullName evidence="2">RRM domain-containing protein</fullName>
    </recommendedName>
</protein>
<dbReference type="EMBL" id="JBJQND010000010">
    <property type="protein sequence ID" value="KAL3864767.1"/>
    <property type="molecule type" value="Genomic_DNA"/>
</dbReference>
<organism evidence="3 4">
    <name type="scientific">Sinanodonta woodiana</name>
    <name type="common">Chinese pond mussel</name>
    <name type="synonym">Anodonta woodiana</name>
    <dbReference type="NCBI Taxonomy" id="1069815"/>
    <lineage>
        <taxon>Eukaryota</taxon>
        <taxon>Metazoa</taxon>
        <taxon>Spiralia</taxon>
        <taxon>Lophotrochozoa</taxon>
        <taxon>Mollusca</taxon>
        <taxon>Bivalvia</taxon>
        <taxon>Autobranchia</taxon>
        <taxon>Heteroconchia</taxon>
        <taxon>Palaeoheterodonta</taxon>
        <taxon>Unionida</taxon>
        <taxon>Unionoidea</taxon>
        <taxon>Unionidae</taxon>
        <taxon>Unioninae</taxon>
        <taxon>Sinanodonta</taxon>
    </lineage>
</organism>
<dbReference type="SMART" id="SM00360">
    <property type="entry name" value="RRM"/>
    <property type="match status" value="5"/>
</dbReference>
<proteinExistence type="predicted"/>
<evidence type="ECO:0000256" key="1">
    <source>
        <dbReference type="PROSITE-ProRule" id="PRU00176"/>
    </source>
</evidence>
<name>A0ABD3VT38_SINWO</name>
<evidence type="ECO:0000313" key="3">
    <source>
        <dbReference type="EMBL" id="KAL3864767.1"/>
    </source>
</evidence>
<reference evidence="3 4" key="1">
    <citation type="submission" date="2024-11" db="EMBL/GenBank/DDBJ databases">
        <title>Chromosome-level genome assembly of the freshwater bivalve Anodonta woodiana.</title>
        <authorList>
            <person name="Chen X."/>
        </authorList>
    </citation>
    <scope>NUCLEOTIDE SEQUENCE [LARGE SCALE GENOMIC DNA]</scope>
    <source>
        <strain evidence="3">MN2024</strain>
        <tissue evidence="3">Gills</tissue>
    </source>
</reference>
<dbReference type="GO" id="GO:0003723">
    <property type="term" value="F:RNA binding"/>
    <property type="evidence" value="ECO:0007669"/>
    <property type="project" value="UniProtKB-UniRule"/>
</dbReference>
<accession>A0ABD3VT38</accession>
<dbReference type="InterPro" id="IPR035979">
    <property type="entry name" value="RBD_domain_sf"/>
</dbReference>
<gene>
    <name evidence="3" type="ORF">ACJMK2_006423</name>
</gene>
<dbReference type="CDD" id="cd12547">
    <property type="entry name" value="RRM1_2_PAR10"/>
    <property type="match status" value="2"/>
</dbReference>
<sequence>MAEKKGRKTVYSSDHELSSDFVEGQKQKGNYALKKTAKDEPIKKIKVTKIPDGAVEETLINYFENMRRNGGGPIESIEYHPATSSAIIEFEEADAVDKVLKKRPLLFLKRQISVEEYVAKVEEEEEEELTCRTVEVCGFAENTLEDVLEMYFENSKRSGGSEVTSVVIEGDAALVTFTDENVASCVCEREHILGGRKLSVSLHLPKKKSAVDTGREEEIVESACTVEVRGYKVGSEGTVELHFENTKRSGGDEIVSFEPVDSDGVIFITYASEEVAKRVSERQHCVAGCTLDVKLYEPPKRKFTRKLSKIGSKQPEGSVPHCVITVKGVTRRITEPMPLYFENKRRSGGDEIVKFEYSEENEIAYITYQSEEVARRVVTHGPHKLDGQPLNVKLFIPTQPRPLYEDRVLFVRLNSKITCDGLTNFLEAKIGLIPAKVFFAEERDKVIIRFNEKIDFEKLEEACKKRPLEGSYLVPSKVYVSSSIIISNLKTTTTKDTIQLYFENEKRSWGGPVEKVEFCRDEEYCLVHFVDHIICDQVLQRKHKIDGSELHISIYYESLGRISADEKGPFFKPPKPIKLEGLDFAKMKFLMRSEPNRTAIEKQLQDCFTQIQWPQTETDCTILTCTLTSDVPDCKKKALTWAKQAEQNLHDFLKVISVHTLDVFQEIFETVLYSLQNLTIANPDGVALFVKNVQFCIQVVGHKAVATVVVKDIEDIIKKAESDFDRKKKQTKETLTNLKYYQLRLLLAQKYPSKTEKQFNGLKIKINTVKNEIVFEGLMEDIRVAKIVMYEKIHNAAVTQLKNLPEGRLVLYKSKEVKDYIIAKLSSKKLAGIWDVEGSNLNIYANSDEAVAQSTHIIDDSVKEHQKDLEPPQRSVVQSQQWKDKMKDLEKQYHGKLNVVLAQDCSKLCLYFTDDILGIIIEEVTDFLSRNTVLEKLFTCSSGIVQLIERKNKTVLDKISKDLAHYYVQINSQPKGGFLVRGNQDGIGQATYKLQQLIDSVKHREHELQKPFIAGYMESKGQEHINVVENQIPCVIQRREKKQYGLGENKEETGDFGMYIVSFPFMDKS</sequence>
<dbReference type="Pfam" id="PF23085">
    <property type="entry name" value="RRM_PARP14_3"/>
    <property type="match status" value="4"/>
</dbReference>
<keyword evidence="1" id="KW-0694">RNA-binding</keyword>
<keyword evidence="4" id="KW-1185">Reference proteome</keyword>
<dbReference type="PROSITE" id="PS50102">
    <property type="entry name" value="RRM"/>
    <property type="match status" value="1"/>
</dbReference>
<evidence type="ECO:0000259" key="2">
    <source>
        <dbReference type="PROSITE" id="PS50102"/>
    </source>
</evidence>
<dbReference type="InterPro" id="IPR000504">
    <property type="entry name" value="RRM_dom"/>
</dbReference>
<comment type="caution">
    <text evidence="3">The sequence shown here is derived from an EMBL/GenBank/DDBJ whole genome shotgun (WGS) entry which is preliminary data.</text>
</comment>
<dbReference type="SUPFAM" id="SSF54928">
    <property type="entry name" value="RNA-binding domain, RBD"/>
    <property type="match status" value="2"/>
</dbReference>